<dbReference type="PANTHER" id="PTHR30558">
    <property type="entry name" value="EXBD MEMBRANE COMPONENT OF PMF-DRIVEN MACROMOLECULE IMPORT SYSTEM"/>
    <property type="match status" value="1"/>
</dbReference>
<dbReference type="Gene3D" id="3.30.420.270">
    <property type="match status" value="1"/>
</dbReference>
<gene>
    <name evidence="9" type="ORF">CA13_15240</name>
</gene>
<reference evidence="9 10" key="1">
    <citation type="submission" date="2019-02" db="EMBL/GenBank/DDBJ databases">
        <title>Deep-cultivation of Planctomycetes and their phenomic and genomic characterization uncovers novel biology.</title>
        <authorList>
            <person name="Wiegand S."/>
            <person name="Jogler M."/>
            <person name="Boedeker C."/>
            <person name="Pinto D."/>
            <person name="Vollmers J."/>
            <person name="Rivas-Marin E."/>
            <person name="Kohn T."/>
            <person name="Peeters S.H."/>
            <person name="Heuer A."/>
            <person name="Rast P."/>
            <person name="Oberbeckmann S."/>
            <person name="Bunk B."/>
            <person name="Jeske O."/>
            <person name="Meyerdierks A."/>
            <person name="Storesund J.E."/>
            <person name="Kallscheuer N."/>
            <person name="Luecker S."/>
            <person name="Lage O.M."/>
            <person name="Pohl T."/>
            <person name="Merkel B.J."/>
            <person name="Hornburger P."/>
            <person name="Mueller R.-W."/>
            <person name="Bruemmer F."/>
            <person name="Labrenz M."/>
            <person name="Spormann A.M."/>
            <person name="Op Den Camp H."/>
            <person name="Overmann J."/>
            <person name="Amann R."/>
            <person name="Jetten M.S.M."/>
            <person name="Mascher T."/>
            <person name="Medema M.H."/>
            <person name="Devos D.P."/>
            <person name="Kaster A.-K."/>
            <person name="Ovreas L."/>
            <person name="Rohde M."/>
            <person name="Galperin M.Y."/>
            <person name="Jogler C."/>
        </authorList>
    </citation>
    <scope>NUCLEOTIDE SEQUENCE [LARGE SCALE GENOMIC DNA]</scope>
    <source>
        <strain evidence="9 10">CA13</strain>
    </source>
</reference>
<dbReference type="GO" id="GO:0015031">
    <property type="term" value="P:protein transport"/>
    <property type="evidence" value="ECO:0007669"/>
    <property type="project" value="UniProtKB-KW"/>
</dbReference>
<evidence type="ECO:0000313" key="10">
    <source>
        <dbReference type="Proteomes" id="UP000315010"/>
    </source>
</evidence>
<name>A0A5C5YZW0_9BACT</name>
<evidence type="ECO:0000313" key="9">
    <source>
        <dbReference type="EMBL" id="TWT80111.1"/>
    </source>
</evidence>
<evidence type="ECO:0000256" key="6">
    <source>
        <dbReference type="ARBA" id="ARBA00023136"/>
    </source>
</evidence>
<comment type="caution">
    <text evidence="9">The sequence shown here is derived from an EMBL/GenBank/DDBJ whole genome shotgun (WGS) entry which is preliminary data.</text>
</comment>
<evidence type="ECO:0000256" key="5">
    <source>
        <dbReference type="ARBA" id="ARBA00022989"/>
    </source>
</evidence>
<sequence length="137" mass="15035">MAIQRERSEDATINLTPMIDVVFLLVIFFMVGSKFSEAESRINVNVPSVGELRSITRTPDERVVVVDNEGTITLDDQPVSIELLKQTLGQQHANYPALKVAVRGDGESSFQRVAEVLHAVRSSGVEQVGLSAKSARR</sequence>
<keyword evidence="7" id="KW-0813">Transport</keyword>
<comment type="subcellular location">
    <subcellularLocation>
        <location evidence="1">Cell membrane</location>
        <topology evidence="1">Single-pass membrane protein</topology>
    </subcellularLocation>
    <subcellularLocation>
        <location evidence="7">Cell membrane</location>
        <topology evidence="7">Single-pass type II membrane protein</topology>
    </subcellularLocation>
</comment>
<feature type="transmembrane region" description="Helical" evidence="8">
    <location>
        <begin position="12"/>
        <end position="31"/>
    </location>
</feature>
<keyword evidence="7" id="KW-0653">Protein transport</keyword>
<dbReference type="OrthoDB" id="9793581at2"/>
<organism evidence="9 10">
    <name type="scientific">Novipirellula herctigrandis</name>
    <dbReference type="NCBI Taxonomy" id="2527986"/>
    <lineage>
        <taxon>Bacteria</taxon>
        <taxon>Pseudomonadati</taxon>
        <taxon>Planctomycetota</taxon>
        <taxon>Planctomycetia</taxon>
        <taxon>Pirellulales</taxon>
        <taxon>Pirellulaceae</taxon>
        <taxon>Novipirellula</taxon>
    </lineage>
</organism>
<protein>
    <submittedName>
        <fullName evidence="9">Biopolymer transport protein ExbD</fullName>
    </submittedName>
</protein>
<evidence type="ECO:0000256" key="7">
    <source>
        <dbReference type="RuleBase" id="RU003879"/>
    </source>
</evidence>
<dbReference type="InterPro" id="IPR003400">
    <property type="entry name" value="ExbD"/>
</dbReference>
<evidence type="ECO:0000256" key="3">
    <source>
        <dbReference type="ARBA" id="ARBA00022475"/>
    </source>
</evidence>
<dbReference type="RefSeq" id="WP_146395198.1">
    <property type="nucleotide sequence ID" value="NZ_SJPJ01000001.1"/>
</dbReference>
<dbReference type="EMBL" id="SJPJ01000001">
    <property type="protein sequence ID" value="TWT80111.1"/>
    <property type="molecule type" value="Genomic_DNA"/>
</dbReference>
<evidence type="ECO:0000256" key="8">
    <source>
        <dbReference type="SAM" id="Phobius"/>
    </source>
</evidence>
<evidence type="ECO:0000256" key="1">
    <source>
        <dbReference type="ARBA" id="ARBA00004162"/>
    </source>
</evidence>
<keyword evidence="6 8" id="KW-0472">Membrane</keyword>
<evidence type="ECO:0000256" key="4">
    <source>
        <dbReference type="ARBA" id="ARBA00022692"/>
    </source>
</evidence>
<accession>A0A5C5YZW0</accession>
<keyword evidence="10" id="KW-1185">Reference proteome</keyword>
<dbReference type="AlphaFoldDB" id="A0A5C5YZW0"/>
<dbReference type="Proteomes" id="UP000315010">
    <property type="component" value="Unassembled WGS sequence"/>
</dbReference>
<evidence type="ECO:0000256" key="2">
    <source>
        <dbReference type="ARBA" id="ARBA00005811"/>
    </source>
</evidence>
<dbReference type="PANTHER" id="PTHR30558:SF3">
    <property type="entry name" value="BIOPOLYMER TRANSPORT PROTEIN EXBD-RELATED"/>
    <property type="match status" value="1"/>
</dbReference>
<keyword evidence="5 8" id="KW-1133">Transmembrane helix</keyword>
<dbReference type="GO" id="GO:0005886">
    <property type="term" value="C:plasma membrane"/>
    <property type="evidence" value="ECO:0007669"/>
    <property type="project" value="UniProtKB-SubCell"/>
</dbReference>
<dbReference type="Pfam" id="PF02472">
    <property type="entry name" value="ExbD"/>
    <property type="match status" value="1"/>
</dbReference>
<comment type="similarity">
    <text evidence="2 7">Belongs to the ExbD/TolR family.</text>
</comment>
<keyword evidence="4 7" id="KW-0812">Transmembrane</keyword>
<keyword evidence="3" id="KW-1003">Cell membrane</keyword>
<proteinExistence type="inferred from homology"/>
<dbReference type="GO" id="GO:0022857">
    <property type="term" value="F:transmembrane transporter activity"/>
    <property type="evidence" value="ECO:0007669"/>
    <property type="project" value="InterPro"/>
</dbReference>